<accession>A0A9Q0C1L8</accession>
<dbReference type="AlphaFoldDB" id="A0A9Q0C1L8"/>
<organism evidence="4 5">
    <name type="scientific">Rhynchospora breviuscula</name>
    <dbReference type="NCBI Taxonomy" id="2022672"/>
    <lineage>
        <taxon>Eukaryota</taxon>
        <taxon>Viridiplantae</taxon>
        <taxon>Streptophyta</taxon>
        <taxon>Embryophyta</taxon>
        <taxon>Tracheophyta</taxon>
        <taxon>Spermatophyta</taxon>
        <taxon>Magnoliopsida</taxon>
        <taxon>Liliopsida</taxon>
        <taxon>Poales</taxon>
        <taxon>Cyperaceae</taxon>
        <taxon>Cyperoideae</taxon>
        <taxon>Rhynchosporeae</taxon>
        <taxon>Rhynchospora</taxon>
    </lineage>
</organism>
<dbReference type="EMBL" id="JAMQYH010000005">
    <property type="protein sequence ID" value="KAJ1685595.1"/>
    <property type="molecule type" value="Genomic_DNA"/>
</dbReference>
<dbReference type="InterPro" id="IPR000210">
    <property type="entry name" value="BTB/POZ_dom"/>
</dbReference>
<dbReference type="GO" id="GO:0016567">
    <property type="term" value="P:protein ubiquitination"/>
    <property type="evidence" value="ECO:0007669"/>
    <property type="project" value="InterPro"/>
</dbReference>
<dbReference type="PROSITE" id="PS50097">
    <property type="entry name" value="BTB"/>
    <property type="match status" value="1"/>
</dbReference>
<dbReference type="Pfam" id="PF00651">
    <property type="entry name" value="BTB"/>
    <property type="match status" value="1"/>
</dbReference>
<dbReference type="CDD" id="cd14733">
    <property type="entry name" value="BACK"/>
    <property type="match status" value="1"/>
</dbReference>
<dbReference type="PANTHER" id="PTHR26379:SF249">
    <property type="entry name" value="TRAF TRANSCRIPTION FACTOR"/>
    <property type="match status" value="1"/>
</dbReference>
<comment type="caution">
    <text evidence="4">The sequence shown here is derived from an EMBL/GenBank/DDBJ whole genome shotgun (WGS) entry which is preliminary data.</text>
</comment>
<feature type="domain" description="BTB" evidence="3">
    <location>
        <begin position="37"/>
        <end position="102"/>
    </location>
</feature>
<dbReference type="InterPro" id="IPR011333">
    <property type="entry name" value="SKP1/BTB/POZ_sf"/>
</dbReference>
<comment type="similarity">
    <text evidence="2">Belongs to the Tdpoz family.</text>
</comment>
<evidence type="ECO:0000259" key="3">
    <source>
        <dbReference type="PROSITE" id="PS50097"/>
    </source>
</evidence>
<dbReference type="SUPFAM" id="SSF54695">
    <property type="entry name" value="POZ domain"/>
    <property type="match status" value="1"/>
</dbReference>
<dbReference type="InterPro" id="IPR056423">
    <property type="entry name" value="BACK_BPM_SPOP"/>
</dbReference>
<dbReference type="SMART" id="SM00225">
    <property type="entry name" value="BTB"/>
    <property type="match status" value="1"/>
</dbReference>
<reference evidence="4" key="1">
    <citation type="journal article" date="2022" name="Cell">
        <title>Repeat-based holocentromeres influence genome architecture and karyotype evolution.</title>
        <authorList>
            <person name="Hofstatter P.G."/>
            <person name="Thangavel G."/>
            <person name="Lux T."/>
            <person name="Neumann P."/>
            <person name="Vondrak T."/>
            <person name="Novak P."/>
            <person name="Zhang M."/>
            <person name="Costa L."/>
            <person name="Castellani M."/>
            <person name="Scott A."/>
            <person name="Toegelov H."/>
            <person name="Fuchs J."/>
            <person name="Mata-Sucre Y."/>
            <person name="Dias Y."/>
            <person name="Vanzela A.L.L."/>
            <person name="Huettel B."/>
            <person name="Almeida C.C.S."/>
            <person name="Simkova H."/>
            <person name="Souza G."/>
            <person name="Pedrosa-Harand A."/>
            <person name="Macas J."/>
            <person name="Mayer K.F.X."/>
            <person name="Houben A."/>
            <person name="Marques A."/>
        </authorList>
    </citation>
    <scope>NUCLEOTIDE SEQUENCE</scope>
    <source>
        <strain evidence="4">RhyBre1mFocal</strain>
    </source>
</reference>
<sequence>MNPVRDKGMTEITEEPPQGSMLLENIRKPAGETIETTNVKFIVEGEMFSADSGILCARSSVFKSELSNYMATEEVIPVEDMQAAVFKILLEFVRTDNLPEDASFEIIEGLMVAAGRYALEGLLATCQEKLLKNLTIDTAVDCLIFADRHGFTEMKKKCFEFMYKGDTRSLAFSLKYIRMVVKHPSLLKELRQMVYESKSIV</sequence>
<evidence type="ECO:0000256" key="1">
    <source>
        <dbReference type="ARBA" id="ARBA00004906"/>
    </source>
</evidence>
<dbReference type="InterPro" id="IPR045005">
    <property type="entry name" value="BPM1-6"/>
</dbReference>
<dbReference type="Pfam" id="PF24570">
    <property type="entry name" value="BACK_BPM_SPOP"/>
    <property type="match status" value="1"/>
</dbReference>
<protein>
    <recommendedName>
        <fullName evidence="3">BTB domain-containing protein</fullName>
    </recommendedName>
</protein>
<dbReference type="Gene3D" id="3.30.710.10">
    <property type="entry name" value="Potassium Channel Kv1.1, Chain A"/>
    <property type="match status" value="1"/>
</dbReference>
<dbReference type="Proteomes" id="UP001151287">
    <property type="component" value="Unassembled WGS sequence"/>
</dbReference>
<comment type="pathway">
    <text evidence="1">Protein modification; protein ubiquitination.</text>
</comment>
<gene>
    <name evidence="4" type="ORF">LUZ63_016985</name>
</gene>
<proteinExistence type="inferred from homology"/>
<dbReference type="OrthoDB" id="6359943at2759"/>
<dbReference type="Gene3D" id="1.25.40.420">
    <property type="match status" value="1"/>
</dbReference>
<evidence type="ECO:0000313" key="5">
    <source>
        <dbReference type="Proteomes" id="UP001151287"/>
    </source>
</evidence>
<evidence type="ECO:0000313" key="4">
    <source>
        <dbReference type="EMBL" id="KAJ1685595.1"/>
    </source>
</evidence>
<dbReference type="PANTHER" id="PTHR26379">
    <property type="entry name" value="BTB/POZ AND MATH DOMAIN-CONTAINING PROTEIN 1"/>
    <property type="match status" value="1"/>
</dbReference>
<evidence type="ECO:0000256" key="2">
    <source>
        <dbReference type="ARBA" id="ARBA00010846"/>
    </source>
</evidence>
<name>A0A9Q0C1L8_9POAL</name>
<keyword evidence="5" id="KW-1185">Reference proteome</keyword>